<keyword evidence="3" id="KW-1185">Reference proteome</keyword>
<dbReference type="InterPro" id="IPR044855">
    <property type="entry name" value="CoA-Trfase_III_dom3_sf"/>
</dbReference>
<comment type="caution">
    <text evidence="2">The sequence shown here is derived from an EMBL/GenBank/DDBJ whole genome shotgun (WGS) entry which is preliminary data.</text>
</comment>
<sequence length="164" mass="17565">MGACSRRGEITWDLLEDAREHVTAFLGQFRKSELMQIALDRGIRIAPIQNIADLLSSEQFAARDFFATVTAPQGSYTLPWAFASGCPEAFTAPAPAPALGEHRDEVLAQWNAAPITPQADATRRPATPACQGARPGLGGGGTADRAQPRRLWGDGHLCGIVEAR</sequence>
<dbReference type="Gene3D" id="3.30.1540.10">
    <property type="entry name" value="formyl-coa transferase, domain 3"/>
    <property type="match status" value="1"/>
</dbReference>
<keyword evidence="2" id="KW-0808">Transferase</keyword>
<dbReference type="SUPFAM" id="SSF89796">
    <property type="entry name" value="CoA-transferase family III (CaiB/BaiF)"/>
    <property type="match status" value="1"/>
</dbReference>
<dbReference type="GO" id="GO:0016740">
    <property type="term" value="F:transferase activity"/>
    <property type="evidence" value="ECO:0007669"/>
    <property type="project" value="UniProtKB-KW"/>
</dbReference>
<reference evidence="2" key="1">
    <citation type="submission" date="2022-05" db="EMBL/GenBank/DDBJ databases">
        <title>Sphingomonas sp. strain MG17 Genome sequencing and assembly.</title>
        <authorList>
            <person name="Kim I."/>
        </authorList>
    </citation>
    <scope>NUCLEOTIDE SEQUENCE</scope>
    <source>
        <strain evidence="2">MG17</strain>
    </source>
</reference>
<proteinExistence type="predicted"/>
<evidence type="ECO:0000256" key="1">
    <source>
        <dbReference type="SAM" id="MobiDB-lite"/>
    </source>
</evidence>
<evidence type="ECO:0000313" key="3">
    <source>
        <dbReference type="Proteomes" id="UP001139451"/>
    </source>
</evidence>
<dbReference type="RefSeq" id="WP_254292460.1">
    <property type="nucleotide sequence ID" value="NZ_JAMLDX010000004.1"/>
</dbReference>
<dbReference type="InterPro" id="IPR023606">
    <property type="entry name" value="CoA-Trfase_III_dom_1_sf"/>
</dbReference>
<feature type="region of interest" description="Disordered" evidence="1">
    <location>
        <begin position="118"/>
        <end position="149"/>
    </location>
</feature>
<dbReference type="Pfam" id="PF02515">
    <property type="entry name" value="CoA_transf_3"/>
    <property type="match status" value="1"/>
</dbReference>
<dbReference type="Gene3D" id="3.40.50.10540">
    <property type="entry name" value="Crotonobetainyl-coa:carnitine coa-transferase, domain 1"/>
    <property type="match status" value="1"/>
</dbReference>
<protein>
    <submittedName>
        <fullName evidence="2">CoA transferase</fullName>
    </submittedName>
</protein>
<dbReference type="EMBL" id="JAMLDX010000004">
    <property type="protein sequence ID" value="MCP3730339.1"/>
    <property type="molecule type" value="Genomic_DNA"/>
</dbReference>
<dbReference type="AlphaFoldDB" id="A0A9X2HMF3"/>
<name>A0A9X2HMF3_9SPHN</name>
<gene>
    <name evidence="2" type="ORF">M9978_07845</name>
</gene>
<dbReference type="InterPro" id="IPR003673">
    <property type="entry name" value="CoA-Trfase_fam_III"/>
</dbReference>
<evidence type="ECO:0000313" key="2">
    <source>
        <dbReference type="EMBL" id="MCP3730339.1"/>
    </source>
</evidence>
<accession>A0A9X2HMF3</accession>
<organism evidence="2 3">
    <name type="scientific">Sphingomonas tagetis</name>
    <dbReference type="NCBI Taxonomy" id="2949092"/>
    <lineage>
        <taxon>Bacteria</taxon>
        <taxon>Pseudomonadati</taxon>
        <taxon>Pseudomonadota</taxon>
        <taxon>Alphaproteobacteria</taxon>
        <taxon>Sphingomonadales</taxon>
        <taxon>Sphingomonadaceae</taxon>
        <taxon>Sphingomonas</taxon>
    </lineage>
</organism>
<dbReference type="Proteomes" id="UP001139451">
    <property type="component" value="Unassembled WGS sequence"/>
</dbReference>